<protein>
    <recommendedName>
        <fullName evidence="3">Fungal N-terminal domain-containing protein</fullName>
    </recommendedName>
</protein>
<dbReference type="EMBL" id="ML994613">
    <property type="protein sequence ID" value="KAF2193639.1"/>
    <property type="molecule type" value="Genomic_DNA"/>
</dbReference>
<evidence type="ECO:0000313" key="1">
    <source>
        <dbReference type="EMBL" id="KAF2193639.1"/>
    </source>
</evidence>
<evidence type="ECO:0000313" key="2">
    <source>
        <dbReference type="Proteomes" id="UP000800200"/>
    </source>
</evidence>
<reference evidence="1" key="1">
    <citation type="journal article" date="2020" name="Stud. Mycol.">
        <title>101 Dothideomycetes genomes: a test case for predicting lifestyles and emergence of pathogens.</title>
        <authorList>
            <person name="Haridas S."/>
            <person name="Albert R."/>
            <person name="Binder M."/>
            <person name="Bloem J."/>
            <person name="Labutti K."/>
            <person name="Salamov A."/>
            <person name="Andreopoulos B."/>
            <person name="Baker S."/>
            <person name="Barry K."/>
            <person name="Bills G."/>
            <person name="Bluhm B."/>
            <person name="Cannon C."/>
            <person name="Castanera R."/>
            <person name="Culley D."/>
            <person name="Daum C."/>
            <person name="Ezra D."/>
            <person name="Gonzalez J."/>
            <person name="Henrissat B."/>
            <person name="Kuo A."/>
            <person name="Liang C."/>
            <person name="Lipzen A."/>
            <person name="Lutzoni F."/>
            <person name="Magnuson J."/>
            <person name="Mondo S."/>
            <person name="Nolan M."/>
            <person name="Ohm R."/>
            <person name="Pangilinan J."/>
            <person name="Park H.-J."/>
            <person name="Ramirez L."/>
            <person name="Alfaro M."/>
            <person name="Sun H."/>
            <person name="Tritt A."/>
            <person name="Yoshinaga Y."/>
            <person name="Zwiers L.-H."/>
            <person name="Turgeon B."/>
            <person name="Goodwin S."/>
            <person name="Spatafora J."/>
            <person name="Crous P."/>
            <person name="Grigoriev I."/>
        </authorList>
    </citation>
    <scope>NUCLEOTIDE SEQUENCE</scope>
    <source>
        <strain evidence="1">CBS 207.26</strain>
    </source>
</reference>
<evidence type="ECO:0008006" key="3">
    <source>
        <dbReference type="Google" id="ProtNLM"/>
    </source>
</evidence>
<keyword evidence="2" id="KW-1185">Reference proteome</keyword>
<dbReference type="Proteomes" id="UP000800200">
    <property type="component" value="Unassembled WGS sequence"/>
</dbReference>
<sequence>MAESVQALYFTLNATLSPSTELKTQLQATTTLLRLLDVVPDSVNLDPEVIDLIKGVISYCVAVKKSVERFSQSDSQDWTTFRHEQRDFTAIAKKLQVEIATITIGGLHKLYSAGHIRFSPQGLQEYQDLIADATAASMARLQKVDRSLTALEEGLEERSKLAKESDD</sequence>
<accession>A0A6A6ES91</accession>
<organism evidence="1 2">
    <name type="scientific">Zopfia rhizophila CBS 207.26</name>
    <dbReference type="NCBI Taxonomy" id="1314779"/>
    <lineage>
        <taxon>Eukaryota</taxon>
        <taxon>Fungi</taxon>
        <taxon>Dikarya</taxon>
        <taxon>Ascomycota</taxon>
        <taxon>Pezizomycotina</taxon>
        <taxon>Dothideomycetes</taxon>
        <taxon>Dothideomycetes incertae sedis</taxon>
        <taxon>Zopfiaceae</taxon>
        <taxon>Zopfia</taxon>
    </lineage>
</organism>
<dbReference type="AlphaFoldDB" id="A0A6A6ES91"/>
<gene>
    <name evidence="1" type="ORF">K469DRAFT_745158</name>
</gene>
<proteinExistence type="predicted"/>
<name>A0A6A6ES91_9PEZI</name>